<dbReference type="EMBL" id="JACJIP010000041">
    <property type="protein sequence ID" value="MBA9088041.1"/>
    <property type="molecule type" value="Genomic_DNA"/>
</dbReference>
<gene>
    <name evidence="1" type="ORF">FHR92_004535</name>
</gene>
<accession>A0A7W3XTX2</accession>
<keyword evidence="2" id="KW-1185">Reference proteome</keyword>
<protein>
    <submittedName>
        <fullName evidence="1">Uncharacterized protein</fullName>
    </submittedName>
</protein>
<comment type="caution">
    <text evidence="1">The sequence shown here is derived from an EMBL/GenBank/DDBJ whole genome shotgun (WGS) entry which is preliminary data.</text>
</comment>
<evidence type="ECO:0000313" key="1">
    <source>
        <dbReference type="EMBL" id="MBA9088041.1"/>
    </source>
</evidence>
<sequence length="59" mass="6989">MTQHPIDDKTLNLLRILSKQTATLLSEHQTASIDRKRAIMYEVERLRLKRQELIEKNSN</sequence>
<reference evidence="1 2" key="1">
    <citation type="submission" date="2020-08" db="EMBL/GenBank/DDBJ databases">
        <title>Genomic Encyclopedia of Type Strains, Phase III (KMG-III): the genomes of soil and plant-associated and newly described type strains.</title>
        <authorList>
            <person name="Whitman W."/>
        </authorList>
    </citation>
    <scope>NUCLEOTIDE SEQUENCE [LARGE SCALE GENOMIC DNA]</scope>
    <source>
        <strain evidence="1 2">CECT 8693</strain>
    </source>
</reference>
<dbReference type="AlphaFoldDB" id="A0A7W3XTX2"/>
<organism evidence="1 2">
    <name type="scientific">Fontibacillus solani</name>
    <dbReference type="NCBI Taxonomy" id="1572857"/>
    <lineage>
        <taxon>Bacteria</taxon>
        <taxon>Bacillati</taxon>
        <taxon>Bacillota</taxon>
        <taxon>Bacilli</taxon>
        <taxon>Bacillales</taxon>
        <taxon>Paenibacillaceae</taxon>
        <taxon>Fontibacillus</taxon>
    </lineage>
</organism>
<evidence type="ECO:0000313" key="2">
    <source>
        <dbReference type="Proteomes" id="UP000567067"/>
    </source>
</evidence>
<name>A0A7W3XTX2_9BACL</name>
<dbReference type="Proteomes" id="UP000567067">
    <property type="component" value="Unassembled WGS sequence"/>
</dbReference>
<proteinExistence type="predicted"/>